<dbReference type="PRINTS" id="PR00722">
    <property type="entry name" value="CHYMOTRYPSIN"/>
</dbReference>
<dbReference type="InterPro" id="IPR001314">
    <property type="entry name" value="Peptidase_S1A"/>
</dbReference>
<evidence type="ECO:0000256" key="3">
    <source>
        <dbReference type="ARBA" id="ARBA00022670"/>
    </source>
</evidence>
<dbReference type="SUPFAM" id="SSF50494">
    <property type="entry name" value="Trypsin-like serine proteases"/>
    <property type="match status" value="1"/>
</dbReference>
<dbReference type="PANTHER" id="PTHR24256">
    <property type="entry name" value="TRYPTASE-RELATED"/>
    <property type="match status" value="1"/>
</dbReference>
<comment type="catalytic activity">
    <reaction evidence="12">
        <text>Selective cleavage of 103-Arg-|-Ser-104 and 124-Ile-|-Ile-125 bonds in Limulus clotting factor B to form activated factor B. Cleavage of -Pro-Arg-|-Xaa- bonds in synthetic substrates.</text>
        <dbReference type="EC" id="3.4.21.84"/>
    </reaction>
</comment>
<dbReference type="FunFam" id="2.40.10.10:FF:000120">
    <property type="entry name" value="Putative serine protease"/>
    <property type="match status" value="1"/>
</dbReference>
<evidence type="ECO:0000256" key="1">
    <source>
        <dbReference type="ARBA" id="ARBA00022536"/>
    </source>
</evidence>
<evidence type="ECO:0000256" key="5">
    <source>
        <dbReference type="ARBA" id="ARBA00022734"/>
    </source>
</evidence>
<dbReference type="PROSITE" id="PS50240">
    <property type="entry name" value="TRYPSIN_DOM"/>
    <property type="match status" value="1"/>
</dbReference>
<dbReference type="GO" id="GO:0042381">
    <property type="term" value="P:hemolymph coagulation"/>
    <property type="evidence" value="ECO:0007669"/>
    <property type="project" value="UniProtKB-KW"/>
</dbReference>
<keyword evidence="3" id="KW-0645">Protease</keyword>
<accession>A0A1L4BJ81</accession>
<evidence type="ECO:0000256" key="7">
    <source>
        <dbReference type="ARBA" id="ARBA00022820"/>
    </source>
</evidence>
<evidence type="ECO:0000256" key="4">
    <source>
        <dbReference type="ARBA" id="ARBA00022729"/>
    </source>
</evidence>
<keyword evidence="4 14" id="KW-0732">Signal</keyword>
<evidence type="ECO:0000256" key="12">
    <source>
        <dbReference type="ARBA" id="ARBA00052079"/>
    </source>
</evidence>
<dbReference type="InterPro" id="IPR051487">
    <property type="entry name" value="Ser/Thr_Proteases_Immune/Dev"/>
</dbReference>
<dbReference type="EC" id="3.4.21.84" evidence="13"/>
<dbReference type="CDD" id="cd00190">
    <property type="entry name" value="Tryp_SPc"/>
    <property type="match status" value="1"/>
</dbReference>
<dbReference type="InterPro" id="IPR022700">
    <property type="entry name" value="CLIP"/>
</dbReference>
<proteinExistence type="evidence at transcript level"/>
<organism evidence="16">
    <name type="scientific">Hemiscorpius lepturus</name>
    <name type="common">Scorpion</name>
    <dbReference type="NCBI Taxonomy" id="520031"/>
    <lineage>
        <taxon>Eukaryota</taxon>
        <taxon>Metazoa</taxon>
        <taxon>Ecdysozoa</taxon>
        <taxon>Arthropoda</taxon>
        <taxon>Chelicerata</taxon>
        <taxon>Arachnida</taxon>
        <taxon>Scorpiones</taxon>
        <taxon>Iurida</taxon>
        <taxon>Scorpionoidea</taxon>
        <taxon>Hemiscorpiidae</taxon>
    </lineage>
</organism>
<keyword evidence="10" id="KW-1015">Disulfide bond</keyword>
<evidence type="ECO:0000259" key="15">
    <source>
        <dbReference type="PROSITE" id="PS50240"/>
    </source>
</evidence>
<dbReference type="InterPro" id="IPR043504">
    <property type="entry name" value="Peptidase_S1_PA_chymotrypsin"/>
</dbReference>
<keyword evidence="8" id="KW-0720">Serine protease</keyword>
<evidence type="ECO:0000256" key="14">
    <source>
        <dbReference type="SAM" id="SignalP"/>
    </source>
</evidence>
<feature type="domain" description="Peptidase S1" evidence="15">
    <location>
        <begin position="108"/>
        <end position="347"/>
    </location>
</feature>
<feature type="chain" id="PRO_5012634344" description="limulus clotting factor C" evidence="14">
    <location>
        <begin position="21"/>
        <end position="370"/>
    </location>
</feature>
<name>A0A1L4BJ81_HEMLE</name>
<evidence type="ECO:0000256" key="9">
    <source>
        <dbReference type="ARBA" id="ARBA00022889"/>
    </source>
</evidence>
<evidence type="ECO:0000313" key="16">
    <source>
        <dbReference type="EMBL" id="API81377.1"/>
    </source>
</evidence>
<dbReference type="SMART" id="SM00680">
    <property type="entry name" value="CLIP"/>
    <property type="match status" value="1"/>
</dbReference>
<dbReference type="GO" id="GO:0006508">
    <property type="term" value="P:proteolysis"/>
    <property type="evidence" value="ECO:0007669"/>
    <property type="project" value="UniProtKB-KW"/>
</dbReference>
<dbReference type="Pfam" id="PF00089">
    <property type="entry name" value="Trypsin"/>
    <property type="match status" value="1"/>
</dbReference>
<keyword evidence="1" id="KW-0245">EGF-like domain</keyword>
<keyword evidence="7" id="KW-0353">Hemolymph clotting</keyword>
<comment type="similarity">
    <text evidence="11">Belongs to the peptidase S1 family. CLIP subfamily.</text>
</comment>
<evidence type="ECO:0000256" key="10">
    <source>
        <dbReference type="ARBA" id="ARBA00023157"/>
    </source>
</evidence>
<feature type="signal peptide" evidence="14">
    <location>
        <begin position="1"/>
        <end position="20"/>
    </location>
</feature>
<dbReference type="EMBL" id="KX932444">
    <property type="protein sequence ID" value="API81377.1"/>
    <property type="molecule type" value="mRNA"/>
</dbReference>
<keyword evidence="6" id="KW-0378">Hydrolase</keyword>
<dbReference type="GO" id="GO:0007155">
    <property type="term" value="P:cell adhesion"/>
    <property type="evidence" value="ECO:0007669"/>
    <property type="project" value="UniProtKB-KW"/>
</dbReference>
<sequence>MKARLLTLTVCLCTIRYVYTSGGESCETSDGKDGRCVDINACQMERPLVCSNDNVKNVVYVCCTSDKVIKSYTSSKPPSLRVRGCGRRTLQVSPRQRAAQELTSELRVIGGDDLPDSNRYSSLYSWPWMAGLYKKKTPNAIICGASVISSNYLLTSAHCVYPRDSRTEEEYIVRLGSTFSSSGTNYGVEEVIRHPDYQPMLFDNDIALLKVNATLDYVPVCLPPPGMYRSSFVNRTATVLGWGLTTYDSEFSDVLKHVKVPIIPNKDCKKTYKERLVNITNNMICAGEEGKDACAGDGGGPLMLQSRGGKWIVIGLVSFGVGCGESGYPGVYTSVPKYLHWLADNTDIKPNRRNWSNRGVVGGGTVDGHF</sequence>
<keyword evidence="9" id="KW-0130">Cell adhesion</keyword>
<evidence type="ECO:0000256" key="2">
    <source>
        <dbReference type="ARBA" id="ARBA00022659"/>
    </source>
</evidence>
<protein>
    <recommendedName>
        <fullName evidence="13">limulus clotting factor C</fullName>
        <ecNumber evidence="13">3.4.21.84</ecNumber>
    </recommendedName>
</protein>
<keyword evidence="5" id="KW-0430">Lectin</keyword>
<dbReference type="SMART" id="SM00020">
    <property type="entry name" value="Tryp_SPc"/>
    <property type="match status" value="1"/>
</dbReference>
<dbReference type="InterPro" id="IPR001254">
    <property type="entry name" value="Trypsin_dom"/>
</dbReference>
<dbReference type="InterPro" id="IPR009003">
    <property type="entry name" value="Peptidase_S1_PA"/>
</dbReference>
<dbReference type="AlphaFoldDB" id="A0A1L4BJ81"/>
<dbReference type="Gene3D" id="2.40.10.10">
    <property type="entry name" value="Trypsin-like serine proteases"/>
    <property type="match status" value="1"/>
</dbReference>
<evidence type="ECO:0000256" key="8">
    <source>
        <dbReference type="ARBA" id="ARBA00022825"/>
    </source>
</evidence>
<evidence type="ECO:0000256" key="13">
    <source>
        <dbReference type="ARBA" id="ARBA00066707"/>
    </source>
</evidence>
<keyword evidence="2" id="KW-0768">Sushi</keyword>
<evidence type="ECO:0000256" key="11">
    <source>
        <dbReference type="ARBA" id="ARBA00024195"/>
    </source>
</evidence>
<reference evidence="16" key="1">
    <citation type="journal article" date="2016" name="Toxicon">
        <title>The first report on transcriptome analysis of the venom gland of Iranian scorpion, Hemiscorpius lepturus.</title>
        <authorList>
            <person name="Kazemi-Lomedasht F."/>
            <person name="Khalaj V."/>
            <person name="Bagheri K.P."/>
            <person name="Behdani M."/>
            <person name="Shahbazzadeh D."/>
        </authorList>
    </citation>
    <scope>NUCLEOTIDE SEQUENCE</scope>
    <source>
        <strain evidence="16">HLClotting-factor2</strain>
        <tissue evidence="16">Venom gland</tissue>
    </source>
</reference>
<dbReference type="GO" id="GO:0030246">
    <property type="term" value="F:carbohydrate binding"/>
    <property type="evidence" value="ECO:0007669"/>
    <property type="project" value="UniProtKB-KW"/>
</dbReference>
<evidence type="ECO:0000256" key="6">
    <source>
        <dbReference type="ARBA" id="ARBA00022801"/>
    </source>
</evidence>
<dbReference type="GO" id="GO:0004252">
    <property type="term" value="F:serine-type endopeptidase activity"/>
    <property type="evidence" value="ECO:0007669"/>
    <property type="project" value="InterPro"/>
</dbReference>